<dbReference type="EMBL" id="PFBC01000040">
    <property type="protein sequence ID" value="PIR87816.1"/>
    <property type="molecule type" value="Genomic_DNA"/>
</dbReference>
<protein>
    <recommendedName>
        <fullName evidence="6">Recombinase domain-containing protein</fullName>
    </recommendedName>
</protein>
<dbReference type="InterPro" id="IPR036162">
    <property type="entry name" value="Resolvase-like_N_sf"/>
</dbReference>
<evidence type="ECO:0000313" key="4">
    <source>
        <dbReference type="EMBL" id="PIR87816.1"/>
    </source>
</evidence>
<dbReference type="Pfam" id="PF00239">
    <property type="entry name" value="Resolvase"/>
    <property type="match status" value="1"/>
</dbReference>
<evidence type="ECO:0000256" key="1">
    <source>
        <dbReference type="SAM" id="Coils"/>
    </source>
</evidence>
<dbReference type="PANTHER" id="PTHR30461:SF23">
    <property type="entry name" value="DNA RECOMBINASE-RELATED"/>
    <property type="match status" value="1"/>
</dbReference>
<name>A0A2H0UQ69_9BACT</name>
<dbReference type="Proteomes" id="UP000230903">
    <property type="component" value="Unassembled WGS sequence"/>
</dbReference>
<dbReference type="Pfam" id="PF07508">
    <property type="entry name" value="Recombinase"/>
    <property type="match status" value="1"/>
</dbReference>
<dbReference type="PANTHER" id="PTHR30461">
    <property type="entry name" value="DNA-INVERTASE FROM LAMBDOID PROPHAGE"/>
    <property type="match status" value="1"/>
</dbReference>
<dbReference type="PROSITE" id="PS51736">
    <property type="entry name" value="RECOMBINASES_3"/>
    <property type="match status" value="1"/>
</dbReference>
<dbReference type="GO" id="GO:0003677">
    <property type="term" value="F:DNA binding"/>
    <property type="evidence" value="ECO:0007669"/>
    <property type="project" value="InterPro"/>
</dbReference>
<feature type="domain" description="Resolvase/invertase-type recombinase catalytic" evidence="2">
    <location>
        <begin position="1"/>
        <end position="144"/>
    </location>
</feature>
<evidence type="ECO:0000259" key="3">
    <source>
        <dbReference type="PROSITE" id="PS51737"/>
    </source>
</evidence>
<dbReference type="InterPro" id="IPR050639">
    <property type="entry name" value="SSR_resolvase"/>
</dbReference>
<gene>
    <name evidence="4" type="ORF">COU10_02570</name>
</gene>
<evidence type="ECO:0008006" key="6">
    <source>
        <dbReference type="Google" id="ProtNLM"/>
    </source>
</evidence>
<dbReference type="SUPFAM" id="SSF53041">
    <property type="entry name" value="Resolvase-like"/>
    <property type="match status" value="1"/>
</dbReference>
<accession>A0A2H0UQ69</accession>
<feature type="coiled-coil region" evidence="1">
    <location>
        <begin position="390"/>
        <end position="417"/>
    </location>
</feature>
<reference evidence="5" key="1">
    <citation type="submission" date="2017-09" db="EMBL/GenBank/DDBJ databases">
        <title>Depth-based differentiation of microbial function through sediment-hosted aquifers and enrichment of novel symbionts in the deep terrestrial subsurface.</title>
        <authorList>
            <person name="Probst A.J."/>
            <person name="Ladd B."/>
            <person name="Jarett J.K."/>
            <person name="Geller-Mcgrath D.E."/>
            <person name="Sieber C.M.K."/>
            <person name="Emerson J.B."/>
            <person name="Anantharaman K."/>
            <person name="Thomas B.C."/>
            <person name="Malmstrom R."/>
            <person name="Stieglmeier M."/>
            <person name="Klingl A."/>
            <person name="Woyke T."/>
            <person name="Ryan C.M."/>
            <person name="Banfield J.F."/>
        </authorList>
    </citation>
    <scope>NUCLEOTIDE SEQUENCE [LARGE SCALE GENOMIC DNA]</scope>
</reference>
<dbReference type="PROSITE" id="PS51737">
    <property type="entry name" value="RECOMBINASE_DNA_BIND"/>
    <property type="match status" value="1"/>
</dbReference>
<dbReference type="CDD" id="cd00338">
    <property type="entry name" value="Ser_Recombinase"/>
    <property type="match status" value="1"/>
</dbReference>
<sequence>MYARKSTDVEDKQVRSIEDQITELRVFAKTEGLNIVEEFIEKQSAKIPGRPIFGEMIKRVESGEANGILAWHPDRLARNSVDGGRVIYLLDCGHLAILKFPTFWAENTSQGKFMLSIAFGQSKYYVDSLAENTKRGLRQKVRRGEYSSLAPIGYINDVRTKTIIVDKKKSAIIRRAFELYAQNGSRLDDISTFLAQHNIFSSGGKRIKRDRISFILSNPFYYGHFRYAGEIHEGKHQPVVSKKIFDKVQEILKQRGKPQKAKNKPQPFCRLLSCATCNMMITGEYKIKKQKNGNVHNYTYYRCTKKRKDMKCHEPCIRQEELDKQLSSLLQKFSLGPDWAAELRTILAKDKKEAAQSSTAFVQESRERIKTISLKLQRLLDGYLEQDIEQEIYRVEKAKLLSEKKSLEEQSTSLEQKRTGWLEPLEEWIKEAENLPKIAQESNLFEKKVACRTLFGSNLVLANREARLRAPSGEDSSGQNQWAALCAAHELALKKPSSFVLVPRAGIEPTRP</sequence>
<dbReference type="SMART" id="SM00857">
    <property type="entry name" value="Resolvase"/>
    <property type="match status" value="1"/>
</dbReference>
<proteinExistence type="predicted"/>
<organism evidence="4 5">
    <name type="scientific">Candidatus Harrisonbacteria bacterium CG10_big_fil_rev_8_21_14_0_10_45_28</name>
    <dbReference type="NCBI Taxonomy" id="1974586"/>
    <lineage>
        <taxon>Bacteria</taxon>
        <taxon>Candidatus Harrisoniibacteriota</taxon>
    </lineage>
</organism>
<evidence type="ECO:0000313" key="5">
    <source>
        <dbReference type="Proteomes" id="UP000230903"/>
    </source>
</evidence>
<dbReference type="InterPro" id="IPR038109">
    <property type="entry name" value="DNA_bind_recomb_sf"/>
</dbReference>
<dbReference type="AlphaFoldDB" id="A0A2H0UQ69"/>
<comment type="caution">
    <text evidence="4">The sequence shown here is derived from an EMBL/GenBank/DDBJ whole genome shotgun (WGS) entry which is preliminary data.</text>
</comment>
<dbReference type="Gene3D" id="3.90.1750.20">
    <property type="entry name" value="Putative Large Serine Recombinase, Chain B, Domain 2"/>
    <property type="match status" value="1"/>
</dbReference>
<dbReference type="InterPro" id="IPR011109">
    <property type="entry name" value="DNA_bind_recombinase_dom"/>
</dbReference>
<feature type="domain" description="Recombinase" evidence="3">
    <location>
        <begin position="151"/>
        <end position="258"/>
    </location>
</feature>
<keyword evidence="1" id="KW-0175">Coiled coil</keyword>
<dbReference type="Gene3D" id="3.40.50.1390">
    <property type="entry name" value="Resolvase, N-terminal catalytic domain"/>
    <property type="match status" value="1"/>
</dbReference>
<evidence type="ECO:0000259" key="2">
    <source>
        <dbReference type="PROSITE" id="PS51736"/>
    </source>
</evidence>
<dbReference type="GO" id="GO:0000150">
    <property type="term" value="F:DNA strand exchange activity"/>
    <property type="evidence" value="ECO:0007669"/>
    <property type="project" value="InterPro"/>
</dbReference>
<dbReference type="InterPro" id="IPR006119">
    <property type="entry name" value="Resolv_N"/>
</dbReference>